<keyword evidence="2" id="KW-1185">Reference proteome</keyword>
<dbReference type="AlphaFoldDB" id="A0A1N7S8X3"/>
<reference evidence="1 2" key="1">
    <citation type="submission" date="2016-12" db="EMBL/GenBank/DDBJ databases">
        <authorList>
            <person name="Song W.-J."/>
            <person name="Kurnit D.M."/>
        </authorList>
    </citation>
    <scope>NUCLEOTIDE SEQUENCE [LARGE SCALE GENOMIC DNA]</scope>
    <source>
        <strain evidence="1 2">STM7296</strain>
    </source>
</reference>
<dbReference type="EMBL" id="CYGX02000045">
    <property type="protein sequence ID" value="SIT43824.1"/>
    <property type="molecule type" value="Genomic_DNA"/>
</dbReference>
<proteinExistence type="predicted"/>
<dbReference type="Proteomes" id="UP000187012">
    <property type="component" value="Unassembled WGS sequence"/>
</dbReference>
<protein>
    <submittedName>
        <fullName evidence="1">Transcriptional regulator, XRE family</fullName>
    </submittedName>
</protein>
<organism evidence="1 2">
    <name type="scientific">Paraburkholderia ribeironis</name>
    <dbReference type="NCBI Taxonomy" id="1247936"/>
    <lineage>
        <taxon>Bacteria</taxon>
        <taxon>Pseudomonadati</taxon>
        <taxon>Pseudomonadota</taxon>
        <taxon>Betaproteobacteria</taxon>
        <taxon>Burkholderiales</taxon>
        <taxon>Burkholderiaceae</taxon>
        <taxon>Paraburkholderia</taxon>
    </lineage>
</organism>
<evidence type="ECO:0000313" key="1">
    <source>
        <dbReference type="EMBL" id="SIT43824.1"/>
    </source>
</evidence>
<gene>
    <name evidence="1" type="ORF">BN2475_450081</name>
</gene>
<accession>A0A1N7S8X3</accession>
<name>A0A1N7S8X3_9BURK</name>
<evidence type="ECO:0000313" key="2">
    <source>
        <dbReference type="Proteomes" id="UP000187012"/>
    </source>
</evidence>
<dbReference type="STRING" id="1247936.BN2475_450081"/>
<sequence>MQILPEVRYTYVCAACLYRGTVLRPDASHARELAICARCDGQVWLYGADPADEGKALNSPGALSSWQT</sequence>